<dbReference type="STRING" id="8022.A0A060YD49"/>
<evidence type="ECO:0000256" key="2">
    <source>
        <dbReference type="ARBA" id="ARBA00023136"/>
    </source>
</evidence>
<keyword evidence="2" id="KW-0472">Membrane</keyword>
<proteinExistence type="predicted"/>
<reference evidence="5" key="1">
    <citation type="journal article" date="2014" name="Nat. Commun.">
        <title>The rainbow trout genome provides novel insights into evolution after whole-genome duplication in vertebrates.</title>
        <authorList>
            <person name="Berthelot C."/>
            <person name="Brunet F."/>
            <person name="Chalopin D."/>
            <person name="Juanchich A."/>
            <person name="Bernard M."/>
            <person name="Noel B."/>
            <person name="Bento P."/>
            <person name="Da Silva C."/>
            <person name="Labadie K."/>
            <person name="Alberti A."/>
            <person name="Aury J.M."/>
            <person name="Louis A."/>
            <person name="Dehais P."/>
            <person name="Bardou P."/>
            <person name="Montfort J."/>
            <person name="Klopp C."/>
            <person name="Cabau C."/>
            <person name="Gaspin C."/>
            <person name="Thorgaard G.H."/>
            <person name="Boussaha M."/>
            <person name="Quillet E."/>
            <person name="Guyomard R."/>
            <person name="Galiana D."/>
            <person name="Bobe J."/>
            <person name="Volff J.N."/>
            <person name="Genet C."/>
            <person name="Wincker P."/>
            <person name="Jaillon O."/>
            <person name="Roest Crollius H."/>
            <person name="Guiguen Y."/>
        </authorList>
    </citation>
    <scope>NUCLEOTIDE SEQUENCE [LARGE SCALE GENOMIC DNA]</scope>
</reference>
<dbReference type="SUPFAM" id="SSF50729">
    <property type="entry name" value="PH domain-like"/>
    <property type="match status" value="1"/>
</dbReference>
<sequence length="339" mass="36573">MSVAGIHRGFLRKYGGFMFKQWKERYLILTADGCVLVSRDAVSPPDQMVALQGGCEAIVEGREILDLPKLPSGGRRDCCFALILPQEKFLLLLADKAEDCSQWVNMLRKVREGILPQRFDITAIHFSTLQSVSSPMSSCRRHNASARCITDRDPLPDPISDKDPPTPPLSDMEILSPGPRYPGPRSPGPRSPRPRSPGPTSPGLISAGPNYPGPTTGDIQQKENGQNSPHMKRDKGTSRSVGCLRHGTSHDAQAVRAVYLMMGGAAASSAMGYLGACSPANPDVRPPDLPPSTDFSNLGSAGAYHSCNQTVVDSPHFHSFDFEGADSDFDAFDCGGFSF</sequence>
<gene>
    <name evidence="5" type="ORF">GSONMT00041087001</name>
</gene>
<feature type="compositionally biased region" description="Basic and acidic residues" evidence="3">
    <location>
        <begin position="149"/>
        <end position="164"/>
    </location>
</feature>
<feature type="domain" description="PH" evidence="4">
    <location>
        <begin position="4"/>
        <end position="112"/>
    </location>
</feature>
<evidence type="ECO:0000256" key="3">
    <source>
        <dbReference type="SAM" id="MobiDB-lite"/>
    </source>
</evidence>
<protein>
    <recommendedName>
        <fullName evidence="4">PH domain-containing protein</fullName>
    </recommendedName>
</protein>
<feature type="region of interest" description="Disordered" evidence="3">
    <location>
        <begin position="143"/>
        <end position="247"/>
    </location>
</feature>
<dbReference type="PANTHER" id="PTHR14309">
    <property type="entry name" value="EXPRESSED PROTEIN"/>
    <property type="match status" value="1"/>
</dbReference>
<name>A0A060YD49_ONCMY</name>
<dbReference type="PROSITE" id="PS50003">
    <property type="entry name" value="PH_DOMAIN"/>
    <property type="match status" value="1"/>
</dbReference>
<dbReference type="AlphaFoldDB" id="A0A060YD49"/>
<dbReference type="GO" id="GO:0016020">
    <property type="term" value="C:membrane"/>
    <property type="evidence" value="ECO:0007669"/>
    <property type="project" value="UniProtKB-SubCell"/>
</dbReference>
<feature type="compositionally biased region" description="Polar residues" evidence="3">
    <location>
        <begin position="217"/>
        <end position="229"/>
    </location>
</feature>
<evidence type="ECO:0000313" key="5">
    <source>
        <dbReference type="EMBL" id="CDQ89863.1"/>
    </source>
</evidence>
<dbReference type="SMART" id="SM00233">
    <property type="entry name" value="PH"/>
    <property type="match status" value="1"/>
</dbReference>
<dbReference type="Gene3D" id="2.30.29.30">
    <property type="entry name" value="Pleckstrin-homology domain (PH domain)/Phosphotyrosine-binding domain (PTB)"/>
    <property type="match status" value="1"/>
</dbReference>
<comment type="subcellular location">
    <subcellularLocation>
        <location evidence="1">Membrane</location>
    </subcellularLocation>
</comment>
<feature type="compositionally biased region" description="Pro residues" evidence="3">
    <location>
        <begin position="179"/>
        <end position="200"/>
    </location>
</feature>
<dbReference type="InterPro" id="IPR001849">
    <property type="entry name" value="PH_domain"/>
</dbReference>
<evidence type="ECO:0000256" key="1">
    <source>
        <dbReference type="ARBA" id="ARBA00004370"/>
    </source>
</evidence>
<evidence type="ECO:0000259" key="4">
    <source>
        <dbReference type="PROSITE" id="PS50003"/>
    </source>
</evidence>
<accession>A0A060YD49</accession>
<evidence type="ECO:0000313" key="6">
    <source>
        <dbReference type="Proteomes" id="UP000193380"/>
    </source>
</evidence>
<organism evidence="5 6">
    <name type="scientific">Oncorhynchus mykiss</name>
    <name type="common">Rainbow trout</name>
    <name type="synonym">Salmo gairdneri</name>
    <dbReference type="NCBI Taxonomy" id="8022"/>
    <lineage>
        <taxon>Eukaryota</taxon>
        <taxon>Metazoa</taxon>
        <taxon>Chordata</taxon>
        <taxon>Craniata</taxon>
        <taxon>Vertebrata</taxon>
        <taxon>Euteleostomi</taxon>
        <taxon>Actinopterygii</taxon>
        <taxon>Neopterygii</taxon>
        <taxon>Teleostei</taxon>
        <taxon>Protacanthopterygii</taxon>
        <taxon>Salmoniformes</taxon>
        <taxon>Salmonidae</taxon>
        <taxon>Salmoninae</taxon>
        <taxon>Oncorhynchus</taxon>
    </lineage>
</organism>
<dbReference type="CDD" id="cd00821">
    <property type="entry name" value="PH"/>
    <property type="match status" value="1"/>
</dbReference>
<dbReference type="PaxDb" id="8022-A0A060YD49"/>
<dbReference type="InterPro" id="IPR039680">
    <property type="entry name" value="PLEKHB1/2"/>
</dbReference>
<dbReference type="InterPro" id="IPR011993">
    <property type="entry name" value="PH-like_dom_sf"/>
</dbReference>
<dbReference type="EMBL" id="FR909906">
    <property type="protein sequence ID" value="CDQ89863.1"/>
    <property type="molecule type" value="Genomic_DNA"/>
</dbReference>
<dbReference type="Proteomes" id="UP000193380">
    <property type="component" value="Unassembled WGS sequence"/>
</dbReference>
<dbReference type="PANTHER" id="PTHR14309:SF10">
    <property type="entry name" value="PH DOMAIN-CONTAINING PROTEIN"/>
    <property type="match status" value="1"/>
</dbReference>
<reference evidence="5" key="2">
    <citation type="submission" date="2014-03" db="EMBL/GenBank/DDBJ databases">
        <authorList>
            <person name="Genoscope - CEA"/>
        </authorList>
    </citation>
    <scope>NUCLEOTIDE SEQUENCE</scope>
</reference>
<dbReference type="Pfam" id="PF00169">
    <property type="entry name" value="PH"/>
    <property type="match status" value="1"/>
</dbReference>
<dbReference type="GO" id="GO:0045595">
    <property type="term" value="P:regulation of cell differentiation"/>
    <property type="evidence" value="ECO:0007669"/>
    <property type="project" value="TreeGrafter"/>
</dbReference>